<gene>
    <name evidence="3" type="ORF">PV327_010707</name>
</gene>
<feature type="compositionally biased region" description="Acidic residues" evidence="2">
    <location>
        <begin position="95"/>
        <end position="104"/>
    </location>
</feature>
<proteinExistence type="predicted"/>
<evidence type="ECO:0000313" key="4">
    <source>
        <dbReference type="Proteomes" id="UP001168972"/>
    </source>
</evidence>
<feature type="coiled-coil region" evidence="1">
    <location>
        <begin position="1472"/>
        <end position="1701"/>
    </location>
</feature>
<feature type="region of interest" description="Disordered" evidence="2">
    <location>
        <begin position="74"/>
        <end position="121"/>
    </location>
</feature>
<feature type="coiled-coil region" evidence="1">
    <location>
        <begin position="799"/>
        <end position="844"/>
    </location>
</feature>
<name>A0AA39C801_MICHY</name>
<dbReference type="EMBL" id="JAQQBR010001836">
    <property type="protein sequence ID" value="KAK0159611.1"/>
    <property type="molecule type" value="Genomic_DNA"/>
</dbReference>
<protein>
    <submittedName>
        <fullName evidence="3">Uncharacterized protein</fullName>
    </submittedName>
</protein>
<feature type="coiled-coil region" evidence="1">
    <location>
        <begin position="2072"/>
        <end position="2267"/>
    </location>
</feature>
<feature type="coiled-coil region" evidence="1">
    <location>
        <begin position="124"/>
        <end position="199"/>
    </location>
</feature>
<reference evidence="3" key="1">
    <citation type="journal article" date="2023" name="bioRxiv">
        <title>Scaffold-level genome assemblies of two parasitoid biocontrol wasps reveal the parthenogenesis mechanism and an associated novel virus.</title>
        <authorList>
            <person name="Inwood S."/>
            <person name="Skelly J."/>
            <person name="Guhlin J."/>
            <person name="Harrop T."/>
            <person name="Goldson S."/>
            <person name="Dearden P."/>
        </authorList>
    </citation>
    <scope>NUCLEOTIDE SEQUENCE</scope>
    <source>
        <strain evidence="3">Lincoln</strain>
        <tissue evidence="3">Whole body</tissue>
    </source>
</reference>
<feature type="compositionally biased region" description="Basic and acidic residues" evidence="2">
    <location>
        <begin position="478"/>
        <end position="490"/>
    </location>
</feature>
<feature type="coiled-coil region" evidence="1">
    <location>
        <begin position="919"/>
        <end position="988"/>
    </location>
</feature>
<feature type="coiled-coil region" evidence="1">
    <location>
        <begin position="544"/>
        <end position="717"/>
    </location>
</feature>
<feature type="region of interest" description="Disordered" evidence="2">
    <location>
        <begin position="476"/>
        <end position="497"/>
    </location>
</feature>
<feature type="region of interest" description="Disordered" evidence="2">
    <location>
        <begin position="1"/>
        <end position="40"/>
    </location>
</feature>
<feature type="coiled-coil region" evidence="1">
    <location>
        <begin position="1216"/>
        <end position="1341"/>
    </location>
</feature>
<feature type="coiled-coil region" evidence="1">
    <location>
        <begin position="250"/>
        <end position="468"/>
    </location>
</feature>
<dbReference type="Proteomes" id="UP001168972">
    <property type="component" value="Unassembled WGS sequence"/>
</dbReference>
<organism evidence="3 4">
    <name type="scientific">Microctonus hyperodae</name>
    <name type="common">Parasitoid wasp</name>
    <dbReference type="NCBI Taxonomy" id="165561"/>
    <lineage>
        <taxon>Eukaryota</taxon>
        <taxon>Metazoa</taxon>
        <taxon>Ecdysozoa</taxon>
        <taxon>Arthropoda</taxon>
        <taxon>Hexapoda</taxon>
        <taxon>Insecta</taxon>
        <taxon>Pterygota</taxon>
        <taxon>Neoptera</taxon>
        <taxon>Endopterygota</taxon>
        <taxon>Hymenoptera</taxon>
        <taxon>Apocrita</taxon>
        <taxon>Ichneumonoidea</taxon>
        <taxon>Braconidae</taxon>
        <taxon>Euphorinae</taxon>
        <taxon>Microctonus</taxon>
    </lineage>
</organism>
<evidence type="ECO:0000313" key="3">
    <source>
        <dbReference type="EMBL" id="KAK0159611.1"/>
    </source>
</evidence>
<keyword evidence="1" id="KW-0175">Coiled coil</keyword>
<feature type="compositionally biased region" description="Polar residues" evidence="2">
    <location>
        <begin position="2420"/>
        <end position="2442"/>
    </location>
</feature>
<reference evidence="3" key="2">
    <citation type="submission" date="2023-03" db="EMBL/GenBank/DDBJ databases">
        <authorList>
            <person name="Inwood S.N."/>
            <person name="Skelly J.G."/>
            <person name="Guhlin J."/>
            <person name="Harrop T.W.R."/>
            <person name="Goldson S.G."/>
            <person name="Dearden P.K."/>
        </authorList>
    </citation>
    <scope>NUCLEOTIDE SEQUENCE</scope>
    <source>
        <strain evidence="3">Lincoln</strain>
        <tissue evidence="3">Whole body</tissue>
    </source>
</reference>
<feature type="coiled-coil region" evidence="1">
    <location>
        <begin position="1735"/>
        <end position="1797"/>
    </location>
</feature>
<feature type="region of interest" description="Disordered" evidence="2">
    <location>
        <begin position="2415"/>
        <end position="2445"/>
    </location>
</feature>
<feature type="coiled-coil region" evidence="1">
    <location>
        <begin position="2364"/>
        <end position="2391"/>
    </location>
</feature>
<accession>A0AA39C801</accession>
<feature type="coiled-coil region" evidence="1">
    <location>
        <begin position="1390"/>
        <end position="1431"/>
    </location>
</feature>
<evidence type="ECO:0000256" key="1">
    <source>
        <dbReference type="SAM" id="Coils"/>
    </source>
</evidence>
<sequence>MWTKGEEPPPPALELDESIEAPSPSSSVQITDKPPDNPTHLINYKEIMLKNQVDLKKKEEEVQEYAEKLTKIKSKVKLSRRSTDPTTSKKKDNDNENALEDENISENISEEKAKTPKAKSHLLQKKLAENRRVFEQRNKELNESKRATEEKVEEIRQQINDTDLSIEKDKKFIELNDKINELQATIIDLQDNLKEKDSVIDSKTRAITLMSEDLSRKGKTTLDTLEETKTEMRLMQENFIHLETSFKTKNDHLMSQLNEKEENLERMQLEIESMNLVNAEKDKKIIELEDKTRELNNLIDNKNVESNINEENEKNMEKLKRELEEANKNMIKIKAQHKSKVKNLQKRLENFRTMSDTNAEVIRLENQVALLEEEKASNEELHRRINELENTTVTQTNEIQMHIEAIATLENQKLDLIQELHGLKQELSGLENENAESENSRVTAELKIVELEEQLEKLNNKRIIESDNNTITIDNSVESERNEGIDKKSTDSTGSTESFERIMEASDGGIAVLTNEPMNNDELTRLNEKISYLTQENADLIIKLTKIEEKMANNENLIEKLNELTIENEKLIDENRNNFIDKETLLSLESEIVNLRQLIDEKHAENEKLINNSIINHENIQMQVELNEKVKLLEIMVDEKNKLIHELENKKSENDDEINELNENKYKLNELMEEKINYYSNLERGLREKIEQLENEVRNNEEIIRKLNVEAIEMQNELERRRVLIDKFSSEQTNQATLTSKFSTDNENLILINSNLTRDIDELRSKEMSIIQRIEQLGAENLDYIREIDEKNTAFNNLKLQFSETIKEHSEKVESLEKTFEGIINDLKEKNIHLEQDVTRISEEVEFYCQELKRKDEILREIEIKNNENLEHNLELKNHIDSLTIKINILNANILEKENIISQNVAEKTNLQIQLKEEMDKNIEKLSTVEQLYNKLENELQEEIRKYDEKSNSYEQLLNNMEIQTKYHEDMKQELSKAYEIIEQLKIKHQEDITMLNQRSESLICDLNDKTKEHDELKIILDQKEKIIADNFTNENKISLEERISWLEHELEDANNNIQSQLHKMKIIAANLKKKSGQCQEYEIKLREIEENLMIEKQEKEEMNKQIYSLNKIREENEEMLNKMSSSLNNAELIIQNEKMERDKLLREFEIYKEQNSLEIMEKERELTEVKEKARELGVRMQVMETEYLEQLNTINKSETEHRLLLSKLSQVNEAFEVAKVESVELKNKLELLQSQFDDDKKEKANEINEKIKTINNLMIERDQSEMKLSELSSELQLYREKNEKLMGKTEDINEKIIIINNLMIERDENEAKFKELSSELELYKIKNEELMEKYHKLSDKIEVPIEKEKIEESSSPPVEVLFDASKCFGTTPDMEMNENAEILNLKKILDDTINEKKIIEDDYERLNGELNELKLRIDNLTAENEKNKVKIDDNDISEGIKLDEDDEWGWNAKEAEISSDIQHLQPFSSPETQLNAKIAELEDTIKDLNDEKSRLNDEFKLIQVKNGKLIRKLKEYKIQNESLQQQLKIQLSSGGLSDLDSAIEEELKNQVSKLEKILQEVKNDNEKILLERDNYMKRIDVLTAANERFTDMKERQDRDLEVMYIRNNELMKKLQLLEENVDNKTEKLQSNNETSELIASNDDNDAECNKCKEKIAEMQENVELLAAENDELRRLIESEKNKLTEKVHEIEEQKIQTTEELKVNFYDMLEKSHTIEKQCVDTLEETKHEKINLEENYQLNLVTANEKIRELEENIMEKETIIQNYEAVVENYRRDVNEKMQQLEKANEKIKEIEIYLQNEISMNQEIKNTNAMIESERDECMKRIDVLSKRIIDIEEHHDHDLNEKISKMKENLQLLAMENEEKIIQYCEGKIEKYREDLYEKTQQLEEANRKINEFEINLHNEISIKQKEIEELEKTIENLRSESNDLIVQLTNIKEEIERNGIIFNNEIAMKESTIENLQHNLELNNNKMMKQTEELSELQQQLGEMKINLETNEQKCLENLQNANEENIIVKHTHDLFVADTTEKAEEFDKEISISRDKIIEQDENIRLIEEKLKVALIDSEKWRLAHQEIEQKLIEVNENLSTVTELLNVRVQEVADLKQYIQKLEFDKLELENCRSNVDDLNNKLIDKENDITSKIAKYEIEINEKTQEILKLQSKITILNIERDENNLQLDNQAQEIKSLKELINNSEKLIATLNNEISSKNNELMQLENEKTSYSNEIQRLITIIGEFEANISEKTDEIEQLQSKITELISINEKENEEHKLIGKQLTTQLSVKDEEIEDLKYLLNESTYPAIIQQMQNKIDVLYEEKSQLEQSLLPNLKTLSERQAQNVINNKQNEMTNELDVALYMLHQRDVRCEELTHELMQLLEERDTLQLRLSNAIRVNEEIRKLSASTEIVKNFEKHDEVRDSVSPIDQQDTPTTGAIIQTPTTSQSADSDEEKKILAQKLSQLHNVGHRKDVRLLDERELRNTQQMSLIAHKDALSTLPPDAAARLINANYTLSRDVQSQSSVLLNWLWGKSTPKVVHM</sequence>
<comment type="caution">
    <text evidence="3">The sequence shown here is derived from an EMBL/GenBank/DDBJ whole genome shotgun (WGS) entry which is preliminary data.</text>
</comment>
<feature type="coiled-coil region" evidence="1">
    <location>
        <begin position="1037"/>
        <end position="1187"/>
    </location>
</feature>
<keyword evidence="4" id="KW-1185">Reference proteome</keyword>
<feature type="coiled-coil region" evidence="1">
    <location>
        <begin position="1860"/>
        <end position="2011"/>
    </location>
</feature>
<evidence type="ECO:0000256" key="2">
    <source>
        <dbReference type="SAM" id="MobiDB-lite"/>
    </source>
</evidence>
<feature type="compositionally biased region" description="Basic and acidic residues" evidence="2">
    <location>
        <begin position="81"/>
        <end position="94"/>
    </location>
</feature>